<dbReference type="PANTHER" id="PTHR10984:SF25">
    <property type="entry name" value="ENDOPLASMIC RETICULUM-GOLGI INTERMEDIATE COMPARTMENT PROTEIN 3"/>
    <property type="match status" value="1"/>
</dbReference>
<dbReference type="InterPro" id="IPR039542">
    <property type="entry name" value="Erv_N"/>
</dbReference>
<evidence type="ECO:0000256" key="3">
    <source>
        <dbReference type="ARBA" id="ARBA00022692"/>
    </source>
</evidence>
<reference evidence="9" key="1">
    <citation type="submission" date="2021-05" db="EMBL/GenBank/DDBJ databases">
        <title>A free-living protist that lacks canonical eukaryotic 1 DNA replication and segregation systems.</title>
        <authorList>
            <person name="Salas-Leiva D.E."/>
            <person name="Tromer E.C."/>
            <person name="Curtis B.A."/>
            <person name="Jerlstrom-Hultqvist J."/>
            <person name="Kolisko M."/>
            <person name="Yi Z."/>
            <person name="Salas-Leiva J.S."/>
            <person name="Gallot-Lavallee L."/>
            <person name="Kops G.J.P.L."/>
            <person name="Archibald J.M."/>
            <person name="Simpson A.G.B."/>
            <person name="Roger A.J."/>
        </authorList>
    </citation>
    <scope>NUCLEOTIDE SEQUENCE</scope>
    <source>
        <strain evidence="9">BICM</strain>
    </source>
</reference>
<evidence type="ECO:0000313" key="10">
    <source>
        <dbReference type="Proteomes" id="UP000717585"/>
    </source>
</evidence>
<evidence type="ECO:0000313" key="9">
    <source>
        <dbReference type="EMBL" id="KAG9393183.1"/>
    </source>
</evidence>
<proteinExistence type="inferred from homology"/>
<keyword evidence="5 6" id="KW-0472">Membrane</keyword>
<dbReference type="Pfam" id="PF07970">
    <property type="entry name" value="COPIIcoated_ERV"/>
    <property type="match status" value="1"/>
</dbReference>
<dbReference type="PANTHER" id="PTHR10984">
    <property type="entry name" value="ENDOPLASMIC RETICULUM-GOLGI INTERMEDIATE COMPARTMENT PROTEIN"/>
    <property type="match status" value="1"/>
</dbReference>
<keyword evidence="4 6" id="KW-1133">Transmembrane helix</keyword>
<dbReference type="Pfam" id="PF13850">
    <property type="entry name" value="ERGIC_N"/>
    <property type="match status" value="1"/>
</dbReference>
<dbReference type="OrthoDB" id="270930at2759"/>
<feature type="domain" description="Endoplasmic reticulum vesicle transporter N-terminal" evidence="8">
    <location>
        <begin position="4"/>
        <end position="93"/>
    </location>
</feature>
<evidence type="ECO:0000256" key="1">
    <source>
        <dbReference type="ARBA" id="ARBA00004141"/>
    </source>
</evidence>
<sequence length="363" mass="40099">MGLLSQLDLFPKVQYDFVSRTRTGGLITIIAALFITFLVFSQFIEYLSPQYIPQMGVDDKHRTEKIPISIDMTIDNVNCDFLSVDLVDHFSERIDADLEGLKKTTIPAKKSRSAQVSKPSTELPADYCGSCYGAQQYVGQCCNTCDDVKKAYMAKRWTFLHTSSIEQCVREGAIVDIHKVTSQGCHLKGTIKVSKVRGNFHVSPGESYDTPSGHLHDLGLVGINDLDLSHNIREFSIGDAKANKKMGFASPLANTLREDHAGGMCQRYFLQVVPTDLGSAETYQYSVTESASQADGKKSMPGVFFSYDFSPIMVTVTRQRETLFRFLTLSCGIVGGVISVASALTAFFTGGMRMIEKRKLGKL</sequence>
<dbReference type="Proteomes" id="UP000717585">
    <property type="component" value="Unassembled WGS sequence"/>
</dbReference>
<feature type="transmembrane region" description="Helical" evidence="6">
    <location>
        <begin position="24"/>
        <end position="44"/>
    </location>
</feature>
<protein>
    <submittedName>
        <fullName evidence="9">Endoplasmic reticulum vesicle transporter</fullName>
    </submittedName>
</protein>
<feature type="domain" description="Endoplasmic reticulum vesicle transporter C-terminal" evidence="7">
    <location>
        <begin position="131"/>
        <end position="343"/>
    </location>
</feature>
<comment type="subcellular location">
    <subcellularLocation>
        <location evidence="1">Membrane</location>
        <topology evidence="1">Multi-pass membrane protein</topology>
    </subcellularLocation>
</comment>
<organism evidence="9 10">
    <name type="scientific">Carpediemonas membranifera</name>
    <dbReference type="NCBI Taxonomy" id="201153"/>
    <lineage>
        <taxon>Eukaryota</taxon>
        <taxon>Metamonada</taxon>
        <taxon>Carpediemonas-like organisms</taxon>
        <taxon>Carpediemonas</taxon>
    </lineage>
</organism>
<name>A0A8J6B0V4_9EUKA</name>
<evidence type="ECO:0000256" key="4">
    <source>
        <dbReference type="ARBA" id="ARBA00022989"/>
    </source>
</evidence>
<dbReference type="EMBL" id="JAHDYR010000025">
    <property type="protein sequence ID" value="KAG9393183.1"/>
    <property type="molecule type" value="Genomic_DNA"/>
</dbReference>
<comment type="similarity">
    <text evidence="2">Belongs to the ERGIC family.</text>
</comment>
<evidence type="ECO:0000256" key="2">
    <source>
        <dbReference type="ARBA" id="ARBA00005648"/>
    </source>
</evidence>
<evidence type="ECO:0000259" key="8">
    <source>
        <dbReference type="Pfam" id="PF13850"/>
    </source>
</evidence>
<comment type="caution">
    <text evidence="9">The sequence shown here is derived from an EMBL/GenBank/DDBJ whole genome shotgun (WGS) entry which is preliminary data.</text>
</comment>
<dbReference type="GO" id="GO:0016020">
    <property type="term" value="C:membrane"/>
    <property type="evidence" value="ECO:0007669"/>
    <property type="project" value="UniProtKB-SubCell"/>
</dbReference>
<evidence type="ECO:0000256" key="6">
    <source>
        <dbReference type="SAM" id="Phobius"/>
    </source>
</evidence>
<evidence type="ECO:0000256" key="5">
    <source>
        <dbReference type="ARBA" id="ARBA00023136"/>
    </source>
</evidence>
<evidence type="ECO:0000259" key="7">
    <source>
        <dbReference type="Pfam" id="PF07970"/>
    </source>
</evidence>
<dbReference type="GO" id="GO:0030134">
    <property type="term" value="C:COPII-coated ER to Golgi transport vesicle"/>
    <property type="evidence" value="ECO:0007669"/>
    <property type="project" value="TreeGrafter"/>
</dbReference>
<dbReference type="InterPro" id="IPR045888">
    <property type="entry name" value="Erv"/>
</dbReference>
<accession>A0A8J6B0V4</accession>
<keyword evidence="3 6" id="KW-0812">Transmembrane</keyword>
<feature type="transmembrane region" description="Helical" evidence="6">
    <location>
        <begin position="323"/>
        <end position="349"/>
    </location>
</feature>
<dbReference type="GO" id="GO:0005783">
    <property type="term" value="C:endoplasmic reticulum"/>
    <property type="evidence" value="ECO:0007669"/>
    <property type="project" value="TreeGrafter"/>
</dbReference>
<dbReference type="AlphaFoldDB" id="A0A8J6B0V4"/>
<gene>
    <name evidence="9" type="ORF">J8273_3313</name>
</gene>
<dbReference type="InterPro" id="IPR012936">
    <property type="entry name" value="Erv_C"/>
</dbReference>
<keyword evidence="10" id="KW-1185">Reference proteome</keyword>